<evidence type="ECO:0000313" key="2">
    <source>
        <dbReference type="EMBL" id="KZV93466.1"/>
    </source>
</evidence>
<name>A0A165IJ00_EXIGL</name>
<sequence length="395" mass="42858">MPNVLRDANADPEAIRAAGIVDGNAHASESDLWASDTETLVSEEAADPDREGGSASDIAESDIDPSDYALRFRLDTYRPSHGGAYAAPGRDGPNHPDGSLKGDIAAALQQAHNDTVPARVLNGPHPAEAALDAVFANLSSGTYADTAAPSVLAFALSRHYPIKRLVSSYLDDADADVLRALGVAERHGYRVSLAQLEFSHFGNPQKRNLHVSQEWTMPDDTSGTIAGVRAIRGRAYAFREPADGERVFATHTEMTLRDDCVLNGDIFWTVDPDSCASHLGATHGLGAYYDLENKFLRTAVVLWRTLDQGSVMLEYSGAEEIVRHLALIASLPPTAIGLLRTDVVDPVLDDAILLLEEPETAWRRLRKRDRRAHLANIAQRIAACRGRDDIVARLT</sequence>
<accession>A0A165IJ00</accession>
<dbReference type="OrthoDB" id="10522428at2759"/>
<keyword evidence="3" id="KW-1185">Reference proteome</keyword>
<organism evidence="2 3">
    <name type="scientific">Exidia glandulosa HHB12029</name>
    <dbReference type="NCBI Taxonomy" id="1314781"/>
    <lineage>
        <taxon>Eukaryota</taxon>
        <taxon>Fungi</taxon>
        <taxon>Dikarya</taxon>
        <taxon>Basidiomycota</taxon>
        <taxon>Agaricomycotina</taxon>
        <taxon>Agaricomycetes</taxon>
        <taxon>Auriculariales</taxon>
        <taxon>Exidiaceae</taxon>
        <taxon>Exidia</taxon>
    </lineage>
</organism>
<dbReference type="Proteomes" id="UP000077266">
    <property type="component" value="Unassembled WGS sequence"/>
</dbReference>
<evidence type="ECO:0000256" key="1">
    <source>
        <dbReference type="SAM" id="MobiDB-lite"/>
    </source>
</evidence>
<dbReference type="InParanoid" id="A0A165IJ00"/>
<gene>
    <name evidence="2" type="ORF">EXIGLDRAFT_717070</name>
</gene>
<reference evidence="2 3" key="1">
    <citation type="journal article" date="2016" name="Mol. Biol. Evol.">
        <title>Comparative Genomics of Early-Diverging Mushroom-Forming Fungi Provides Insights into the Origins of Lignocellulose Decay Capabilities.</title>
        <authorList>
            <person name="Nagy L.G."/>
            <person name="Riley R."/>
            <person name="Tritt A."/>
            <person name="Adam C."/>
            <person name="Daum C."/>
            <person name="Floudas D."/>
            <person name="Sun H."/>
            <person name="Yadav J.S."/>
            <person name="Pangilinan J."/>
            <person name="Larsson K.H."/>
            <person name="Matsuura K."/>
            <person name="Barry K."/>
            <person name="Labutti K."/>
            <person name="Kuo R."/>
            <person name="Ohm R.A."/>
            <person name="Bhattacharya S.S."/>
            <person name="Shirouzu T."/>
            <person name="Yoshinaga Y."/>
            <person name="Martin F.M."/>
            <person name="Grigoriev I.V."/>
            <person name="Hibbett D.S."/>
        </authorList>
    </citation>
    <scope>NUCLEOTIDE SEQUENCE [LARGE SCALE GENOMIC DNA]</scope>
    <source>
        <strain evidence="2 3">HHB12029</strain>
    </source>
</reference>
<evidence type="ECO:0000313" key="3">
    <source>
        <dbReference type="Proteomes" id="UP000077266"/>
    </source>
</evidence>
<dbReference type="EMBL" id="KV425989">
    <property type="protein sequence ID" value="KZV93466.1"/>
    <property type="molecule type" value="Genomic_DNA"/>
</dbReference>
<dbReference type="AlphaFoldDB" id="A0A165IJ00"/>
<feature type="region of interest" description="Disordered" evidence="1">
    <location>
        <begin position="31"/>
        <end position="61"/>
    </location>
</feature>
<protein>
    <submittedName>
        <fullName evidence="2">Uncharacterized protein</fullName>
    </submittedName>
</protein>
<proteinExistence type="predicted"/>